<evidence type="ECO:0000256" key="1">
    <source>
        <dbReference type="SAM" id="SignalP"/>
    </source>
</evidence>
<reference evidence="2 3" key="1">
    <citation type="submission" date="2019-04" db="EMBL/GenBank/DDBJ databases">
        <title>Natronospirillum operosus gen. nov., sp. nov., a haloalkaliphilic satellite isolated from decaying biomass of laboratory culture of cyanobacterium Geitlerinema sp. and proposal of Natronospirillaceae fam. nov. and Saccharospirillaceae fam. nov.</title>
        <authorList>
            <person name="Kevbrin V."/>
            <person name="Boltyanskaya Y."/>
            <person name="Koziaeva V."/>
            <person name="Grouzdev D.S."/>
            <person name="Park M."/>
            <person name="Cho J."/>
        </authorList>
    </citation>
    <scope>NUCLEOTIDE SEQUENCE [LARGE SCALE GENOMIC DNA]</scope>
    <source>
        <strain evidence="2 3">G-116</strain>
    </source>
</reference>
<dbReference type="Pfam" id="PF04314">
    <property type="entry name" value="PCuAC"/>
    <property type="match status" value="1"/>
</dbReference>
<dbReference type="AlphaFoldDB" id="A0A4Z0WEH9"/>
<dbReference type="Proteomes" id="UP000297475">
    <property type="component" value="Unassembled WGS sequence"/>
</dbReference>
<evidence type="ECO:0000313" key="2">
    <source>
        <dbReference type="EMBL" id="TGG93341.1"/>
    </source>
</evidence>
<dbReference type="SUPFAM" id="SSF110087">
    <property type="entry name" value="DR1885-like metal-binding protein"/>
    <property type="match status" value="1"/>
</dbReference>
<comment type="caution">
    <text evidence="2">The sequence shown here is derived from an EMBL/GenBank/DDBJ whole genome shotgun (WGS) entry which is preliminary data.</text>
</comment>
<gene>
    <name evidence="2" type="ORF">E4656_09815</name>
</gene>
<feature type="signal peptide" evidence="1">
    <location>
        <begin position="1"/>
        <end position="19"/>
    </location>
</feature>
<proteinExistence type="predicted"/>
<dbReference type="OrthoDB" id="9796962at2"/>
<dbReference type="EMBL" id="SRMF01000003">
    <property type="protein sequence ID" value="TGG93341.1"/>
    <property type="molecule type" value="Genomic_DNA"/>
</dbReference>
<dbReference type="InterPro" id="IPR058248">
    <property type="entry name" value="Lxx211020-like"/>
</dbReference>
<evidence type="ECO:0000313" key="3">
    <source>
        <dbReference type="Proteomes" id="UP000297475"/>
    </source>
</evidence>
<dbReference type="InterPro" id="IPR007410">
    <property type="entry name" value="LpqE-like"/>
</dbReference>
<keyword evidence="1" id="KW-0732">Signal</keyword>
<sequence length="141" mass="15308">MARWAMLIVAAVLSLGALATEPGVTVEEAWVREVPPGRDMSAGFLMLTNQTDDTIALVRVETEAARSVELHSTRHEDGMMSMQRVLAYTLEPQSTHRLAPGGDHLMLIGLRESPARGDSIALTLHFSDGSSRQISAEVRAN</sequence>
<name>A0A4Z0WEH9_9GAMM</name>
<dbReference type="InterPro" id="IPR036182">
    <property type="entry name" value="PCuAC_sf"/>
</dbReference>
<keyword evidence="3" id="KW-1185">Reference proteome</keyword>
<organism evidence="2 3">
    <name type="scientific">Natronospirillum operosum</name>
    <dbReference type="NCBI Taxonomy" id="2759953"/>
    <lineage>
        <taxon>Bacteria</taxon>
        <taxon>Pseudomonadati</taxon>
        <taxon>Pseudomonadota</taxon>
        <taxon>Gammaproteobacteria</taxon>
        <taxon>Oceanospirillales</taxon>
        <taxon>Natronospirillaceae</taxon>
        <taxon>Natronospirillum</taxon>
    </lineage>
</organism>
<accession>A0A4Z0WEH9</accession>
<dbReference type="PANTHER" id="PTHR36302">
    <property type="entry name" value="BLR7088 PROTEIN"/>
    <property type="match status" value="1"/>
</dbReference>
<dbReference type="RefSeq" id="WP_135483050.1">
    <property type="nucleotide sequence ID" value="NZ_SRMF01000003.1"/>
</dbReference>
<dbReference type="Gene3D" id="2.60.40.1890">
    <property type="entry name" value="PCu(A)C copper chaperone"/>
    <property type="match status" value="1"/>
</dbReference>
<dbReference type="PANTHER" id="PTHR36302:SF1">
    <property type="entry name" value="COPPER CHAPERONE PCU(A)C"/>
    <property type="match status" value="1"/>
</dbReference>
<protein>
    <submittedName>
        <fullName evidence="2">Copper chaperone PCu(A)C</fullName>
    </submittedName>
</protein>
<feature type="chain" id="PRO_5021494417" evidence="1">
    <location>
        <begin position="20"/>
        <end position="141"/>
    </location>
</feature>